<dbReference type="OrthoDB" id="9800719at2"/>
<dbReference type="GO" id="GO:0005524">
    <property type="term" value="F:ATP binding"/>
    <property type="evidence" value="ECO:0007669"/>
    <property type="project" value="UniProtKB-KW"/>
</dbReference>
<dbReference type="SUPFAM" id="SSF46589">
    <property type="entry name" value="tRNA-binding arm"/>
    <property type="match status" value="1"/>
</dbReference>
<evidence type="ECO:0000256" key="2">
    <source>
        <dbReference type="ARBA" id="ARBA00012814"/>
    </source>
</evidence>
<evidence type="ECO:0000256" key="8">
    <source>
        <dbReference type="ARBA" id="ARBA00022842"/>
    </source>
</evidence>
<dbReference type="Proteomes" id="UP000290876">
    <property type="component" value="Chromosome"/>
</dbReference>
<dbReference type="Pfam" id="PF02912">
    <property type="entry name" value="Phe_tRNA-synt_N"/>
    <property type="match status" value="1"/>
</dbReference>
<evidence type="ECO:0000256" key="10">
    <source>
        <dbReference type="ARBA" id="ARBA00023146"/>
    </source>
</evidence>
<keyword evidence="4 14" id="KW-0436">Ligase</keyword>
<accession>A0A449BAI9</accession>
<comment type="subcellular location">
    <subcellularLocation>
        <location evidence="1">Cytoplasm</location>
    </subcellularLocation>
</comment>
<evidence type="ECO:0000256" key="11">
    <source>
        <dbReference type="ARBA" id="ARBA00049255"/>
    </source>
</evidence>
<dbReference type="InterPro" id="IPR004188">
    <property type="entry name" value="Phe-tRNA_ligase_II_N"/>
</dbReference>
<feature type="coiled-coil region" evidence="12">
    <location>
        <begin position="46"/>
        <end position="73"/>
    </location>
</feature>
<dbReference type="NCBIfam" id="TIGR00468">
    <property type="entry name" value="pheS"/>
    <property type="match status" value="1"/>
</dbReference>
<keyword evidence="9" id="KW-0648">Protein biosynthesis</keyword>
<keyword evidence="6" id="KW-0547">Nucleotide-binding</keyword>
<dbReference type="EMBL" id="LR215043">
    <property type="protein sequence ID" value="VEU78213.1"/>
    <property type="molecule type" value="Genomic_DNA"/>
</dbReference>
<dbReference type="GO" id="GO:0005737">
    <property type="term" value="C:cytoplasm"/>
    <property type="evidence" value="ECO:0007669"/>
    <property type="project" value="UniProtKB-SubCell"/>
</dbReference>
<keyword evidence="12" id="KW-0175">Coiled coil</keyword>
<keyword evidence="5" id="KW-0479">Metal-binding</keyword>
<dbReference type="CDD" id="cd00496">
    <property type="entry name" value="PheRS_alpha_core"/>
    <property type="match status" value="1"/>
</dbReference>
<dbReference type="Gene3D" id="3.30.930.10">
    <property type="entry name" value="Bira Bifunctional Protein, Domain 2"/>
    <property type="match status" value="1"/>
</dbReference>
<dbReference type="GO" id="GO:0004826">
    <property type="term" value="F:phenylalanine-tRNA ligase activity"/>
    <property type="evidence" value="ECO:0007669"/>
    <property type="project" value="UniProtKB-EC"/>
</dbReference>
<evidence type="ECO:0000256" key="9">
    <source>
        <dbReference type="ARBA" id="ARBA00022917"/>
    </source>
</evidence>
<evidence type="ECO:0000256" key="6">
    <source>
        <dbReference type="ARBA" id="ARBA00022741"/>
    </source>
</evidence>
<dbReference type="KEGG" id="mcob:NCTC10184_00442"/>
<dbReference type="InterPro" id="IPR006195">
    <property type="entry name" value="aa-tRNA-synth_II"/>
</dbReference>
<keyword evidence="7" id="KW-0067">ATP-binding</keyword>
<keyword evidence="3" id="KW-0963">Cytoplasm</keyword>
<dbReference type="EC" id="6.1.1.20" evidence="2"/>
<gene>
    <name evidence="14" type="primary">pheS</name>
    <name evidence="14" type="ORF">NCTC10184_00442</name>
</gene>
<dbReference type="InterPro" id="IPR045864">
    <property type="entry name" value="aa-tRNA-synth_II/BPL/LPL"/>
</dbReference>
<dbReference type="AlphaFoldDB" id="A0A449BAI9"/>
<evidence type="ECO:0000313" key="14">
    <source>
        <dbReference type="EMBL" id="VEU78213.1"/>
    </source>
</evidence>
<evidence type="ECO:0000256" key="1">
    <source>
        <dbReference type="ARBA" id="ARBA00004496"/>
    </source>
</evidence>
<dbReference type="Pfam" id="PF01409">
    <property type="entry name" value="tRNA-synt_2d"/>
    <property type="match status" value="1"/>
</dbReference>
<evidence type="ECO:0000256" key="5">
    <source>
        <dbReference type="ARBA" id="ARBA00022723"/>
    </source>
</evidence>
<evidence type="ECO:0000259" key="13">
    <source>
        <dbReference type="PROSITE" id="PS50862"/>
    </source>
</evidence>
<evidence type="ECO:0000313" key="15">
    <source>
        <dbReference type="Proteomes" id="UP000290876"/>
    </source>
</evidence>
<organism evidence="14 15">
    <name type="scientific">Mycoplasmopsis columbinasalis</name>
    <dbReference type="NCBI Taxonomy" id="114880"/>
    <lineage>
        <taxon>Bacteria</taxon>
        <taxon>Bacillati</taxon>
        <taxon>Mycoplasmatota</taxon>
        <taxon>Mycoplasmoidales</taxon>
        <taxon>Metamycoplasmataceae</taxon>
        <taxon>Mycoplasmopsis</taxon>
    </lineage>
</organism>
<dbReference type="GO" id="GO:0006432">
    <property type="term" value="P:phenylalanyl-tRNA aminoacylation"/>
    <property type="evidence" value="ECO:0007669"/>
    <property type="project" value="InterPro"/>
</dbReference>
<dbReference type="GO" id="GO:0000049">
    <property type="term" value="F:tRNA binding"/>
    <property type="evidence" value="ECO:0007669"/>
    <property type="project" value="InterPro"/>
</dbReference>
<name>A0A449BAI9_9BACT</name>
<dbReference type="PROSITE" id="PS50862">
    <property type="entry name" value="AA_TRNA_LIGASE_II"/>
    <property type="match status" value="1"/>
</dbReference>
<dbReference type="PANTHER" id="PTHR11538">
    <property type="entry name" value="PHENYLALANYL-TRNA SYNTHETASE"/>
    <property type="match status" value="1"/>
</dbReference>
<dbReference type="InterPro" id="IPR002319">
    <property type="entry name" value="Phenylalanyl-tRNA_Synthase"/>
</dbReference>
<evidence type="ECO:0000256" key="3">
    <source>
        <dbReference type="ARBA" id="ARBA00022490"/>
    </source>
</evidence>
<keyword evidence="15" id="KW-1185">Reference proteome</keyword>
<feature type="domain" description="Aminoacyl-transfer RNA synthetases class-II family profile" evidence="13">
    <location>
        <begin position="99"/>
        <end position="311"/>
    </location>
</feature>
<dbReference type="InterPro" id="IPR004529">
    <property type="entry name" value="Phe-tRNA-synth_IIc_asu"/>
</dbReference>
<sequence>MIQWEKIKTLEELKQAKNQIYGDNSEFQTLQNKVRSASPEEKKELGKQLSELKKFYEQKIKEAEAQIERYKLEEAISKEFVDVTTPVHKVGTLHPITLIENKLRDWFYQNGYFEATAGEITTDLYNFEKLNIPQNHPARDMQDSLYINEKILLRTHNTGISAQELEKRANQPANVFAIGKVYRNDEDDTTHSHQFTQLDFISVGNVSFANLKWTLESLLSYVFETQVKVRMRPSYFPFTEPSVEVDVFYKNKWIEILGAGMIHKNVLRAAGYTNNMSAFAAGIGLERLAMIKYEIKNIREFYKNDLRTLNQFNNR</sequence>
<dbReference type="SUPFAM" id="SSF55681">
    <property type="entry name" value="Class II aaRS and biotin synthetases"/>
    <property type="match status" value="1"/>
</dbReference>
<evidence type="ECO:0000256" key="4">
    <source>
        <dbReference type="ARBA" id="ARBA00022598"/>
    </source>
</evidence>
<keyword evidence="10 14" id="KW-0030">Aminoacyl-tRNA synthetase</keyword>
<comment type="catalytic activity">
    <reaction evidence="11">
        <text>tRNA(Phe) + L-phenylalanine + ATP = L-phenylalanyl-tRNA(Phe) + AMP + diphosphate + H(+)</text>
        <dbReference type="Rhea" id="RHEA:19413"/>
        <dbReference type="Rhea" id="RHEA-COMP:9668"/>
        <dbReference type="Rhea" id="RHEA-COMP:9699"/>
        <dbReference type="ChEBI" id="CHEBI:15378"/>
        <dbReference type="ChEBI" id="CHEBI:30616"/>
        <dbReference type="ChEBI" id="CHEBI:33019"/>
        <dbReference type="ChEBI" id="CHEBI:58095"/>
        <dbReference type="ChEBI" id="CHEBI:78442"/>
        <dbReference type="ChEBI" id="CHEBI:78531"/>
        <dbReference type="ChEBI" id="CHEBI:456215"/>
        <dbReference type="EC" id="6.1.1.20"/>
    </reaction>
</comment>
<keyword evidence="8" id="KW-0460">Magnesium</keyword>
<evidence type="ECO:0000256" key="7">
    <source>
        <dbReference type="ARBA" id="ARBA00022840"/>
    </source>
</evidence>
<dbReference type="InterPro" id="IPR010978">
    <property type="entry name" value="tRNA-bd_arm"/>
</dbReference>
<reference evidence="14 15" key="1">
    <citation type="submission" date="2019-01" db="EMBL/GenBank/DDBJ databases">
        <authorList>
            <consortium name="Pathogen Informatics"/>
        </authorList>
    </citation>
    <scope>NUCLEOTIDE SEQUENCE [LARGE SCALE GENOMIC DNA]</scope>
    <source>
        <strain evidence="14 15">NCTC10184</strain>
    </source>
</reference>
<protein>
    <recommendedName>
        <fullName evidence="2">phenylalanine--tRNA ligase</fullName>
        <ecNumber evidence="2">6.1.1.20</ecNumber>
    </recommendedName>
</protein>
<dbReference type="RefSeq" id="WP_129623052.1">
    <property type="nucleotide sequence ID" value="NZ_LR215043.1"/>
</dbReference>
<dbReference type="GO" id="GO:0046872">
    <property type="term" value="F:metal ion binding"/>
    <property type="evidence" value="ECO:0007669"/>
    <property type="project" value="UniProtKB-KW"/>
</dbReference>
<proteinExistence type="predicted"/>
<evidence type="ECO:0000256" key="12">
    <source>
        <dbReference type="SAM" id="Coils"/>
    </source>
</evidence>
<dbReference type="PANTHER" id="PTHR11538:SF41">
    <property type="entry name" value="PHENYLALANINE--TRNA LIGASE, MITOCHONDRIAL"/>
    <property type="match status" value="1"/>
</dbReference>